<evidence type="ECO:0000259" key="1">
    <source>
        <dbReference type="PROSITE" id="PS50879"/>
    </source>
</evidence>
<dbReference type="Pfam" id="PF00075">
    <property type="entry name" value="RNase_H"/>
    <property type="match status" value="1"/>
</dbReference>
<dbReference type="CDD" id="cd09279">
    <property type="entry name" value="RNase_HI_like"/>
    <property type="match status" value="1"/>
</dbReference>
<dbReference type="AlphaFoldDB" id="A0A1J5HMP7"/>
<gene>
    <name evidence="2" type="ORF">AUK04_03835</name>
</gene>
<dbReference type="EMBL" id="MNZM01000095">
    <property type="protein sequence ID" value="OIP83074.1"/>
    <property type="molecule type" value="Genomic_DNA"/>
</dbReference>
<evidence type="ECO:0000313" key="2">
    <source>
        <dbReference type="EMBL" id="OIP83074.1"/>
    </source>
</evidence>
<dbReference type="PANTHER" id="PTHR46387:SF2">
    <property type="entry name" value="RIBONUCLEASE HI"/>
    <property type="match status" value="1"/>
</dbReference>
<reference evidence="2 3" key="1">
    <citation type="journal article" date="2016" name="Environ. Microbiol.">
        <title>Genomic resolution of a cold subsurface aquifer community provides metabolic insights for novel microbes adapted to high CO concentrations.</title>
        <authorList>
            <person name="Probst A.J."/>
            <person name="Castelle C.J."/>
            <person name="Singh A."/>
            <person name="Brown C.T."/>
            <person name="Anantharaman K."/>
            <person name="Sharon I."/>
            <person name="Hug L.A."/>
            <person name="Burstein D."/>
            <person name="Emerson J.B."/>
            <person name="Thomas B.C."/>
            <person name="Banfield J.F."/>
        </authorList>
    </citation>
    <scope>NUCLEOTIDE SEQUENCE [LARGE SCALE GENOMIC DNA]</scope>
    <source>
        <strain evidence="2">CG2_30_33_16</strain>
    </source>
</reference>
<protein>
    <recommendedName>
        <fullName evidence="1">RNase H type-1 domain-containing protein</fullName>
    </recommendedName>
</protein>
<dbReference type="GO" id="GO:0004523">
    <property type="term" value="F:RNA-DNA hybrid ribonuclease activity"/>
    <property type="evidence" value="ECO:0007669"/>
    <property type="project" value="InterPro"/>
</dbReference>
<dbReference type="PROSITE" id="PS50879">
    <property type="entry name" value="RNASE_H_1"/>
    <property type="match status" value="1"/>
</dbReference>
<dbReference type="Gene3D" id="3.30.420.10">
    <property type="entry name" value="Ribonuclease H-like superfamily/Ribonuclease H"/>
    <property type="match status" value="1"/>
</dbReference>
<name>A0A1J5HMP7_9BACT</name>
<proteinExistence type="predicted"/>
<dbReference type="InterPro" id="IPR012337">
    <property type="entry name" value="RNaseH-like_sf"/>
</dbReference>
<dbReference type="GO" id="GO:0003676">
    <property type="term" value="F:nucleic acid binding"/>
    <property type="evidence" value="ECO:0007669"/>
    <property type="project" value="InterPro"/>
</dbReference>
<accession>A0A1J5HMP7</accession>
<dbReference type="Proteomes" id="UP000183758">
    <property type="component" value="Unassembled WGS sequence"/>
</dbReference>
<comment type="caution">
    <text evidence="2">The sequence shown here is derived from an EMBL/GenBank/DDBJ whole genome shotgun (WGS) entry which is preliminary data.</text>
</comment>
<dbReference type="PANTHER" id="PTHR46387">
    <property type="entry name" value="POLYNUCLEOTIDYL TRANSFERASE, RIBONUCLEASE H-LIKE SUPERFAMILY PROTEIN"/>
    <property type="match status" value="1"/>
</dbReference>
<dbReference type="InterPro" id="IPR002156">
    <property type="entry name" value="RNaseH_domain"/>
</dbReference>
<organism evidence="2 3">
    <name type="scientific">Candidatus Roizmanbacteria bacterium CG2_30_33_16</name>
    <dbReference type="NCBI Taxonomy" id="1805340"/>
    <lineage>
        <taxon>Bacteria</taxon>
        <taxon>Candidatus Roizmaniibacteriota</taxon>
    </lineage>
</organism>
<sequence length="150" mass="16952">MLHIYTDGGSKGNPGPAAIGGVGYLDKKIIFKFRDDIGIATNNDAEYQAVIMAYKKLSMINNPVSTAKRSEQLSKVKKIEFFSDSQLLVNQLNGFYKVKNGRIREYIMQIRILEAEVKIPVIYQHIPREKNQAADDLVNNIKFQSSNIKT</sequence>
<dbReference type="SUPFAM" id="SSF53098">
    <property type="entry name" value="Ribonuclease H-like"/>
    <property type="match status" value="1"/>
</dbReference>
<evidence type="ECO:0000313" key="3">
    <source>
        <dbReference type="Proteomes" id="UP000183758"/>
    </source>
</evidence>
<feature type="domain" description="RNase H type-1" evidence="1">
    <location>
        <begin position="1"/>
        <end position="143"/>
    </location>
</feature>
<dbReference type="InterPro" id="IPR036397">
    <property type="entry name" value="RNaseH_sf"/>
</dbReference>